<organism evidence="1 2">
    <name type="scientific">Panagrolaimus sp. PS1159</name>
    <dbReference type="NCBI Taxonomy" id="55785"/>
    <lineage>
        <taxon>Eukaryota</taxon>
        <taxon>Metazoa</taxon>
        <taxon>Ecdysozoa</taxon>
        <taxon>Nematoda</taxon>
        <taxon>Chromadorea</taxon>
        <taxon>Rhabditida</taxon>
        <taxon>Tylenchina</taxon>
        <taxon>Panagrolaimomorpha</taxon>
        <taxon>Panagrolaimoidea</taxon>
        <taxon>Panagrolaimidae</taxon>
        <taxon>Panagrolaimus</taxon>
    </lineage>
</organism>
<evidence type="ECO:0000313" key="1">
    <source>
        <dbReference type="Proteomes" id="UP000887580"/>
    </source>
</evidence>
<dbReference type="Proteomes" id="UP000887580">
    <property type="component" value="Unplaced"/>
</dbReference>
<evidence type="ECO:0000313" key="2">
    <source>
        <dbReference type="WBParaSite" id="PS1159_v2.g12667.t1"/>
    </source>
</evidence>
<protein>
    <submittedName>
        <fullName evidence="2">Solute carrier family 3 member 2 N-terminal domain-containing protein</fullName>
    </submittedName>
</protein>
<name>A0AC35F0V6_9BILA</name>
<proteinExistence type="predicted"/>
<accession>A0AC35F0V6</accession>
<reference evidence="2" key="1">
    <citation type="submission" date="2025-08" db="UniProtKB">
        <authorList>
            <consortium name="WormBaseParasite"/>
        </authorList>
    </citation>
    <scope>IDENTIFICATION</scope>
</reference>
<sequence length="132" mass="14827">MSAGESLMPSTQTEDAKAELGIDAQFSRDADNVAVTTAPVVVGLTKEELEHYRNDPKYKVLRWALFILFWLTWVALFAAAIVLIVMSPRVDVNADTTWYKVANTYEIFVPSFKDSDGDVIGDFKGIEEKLEY</sequence>
<dbReference type="WBParaSite" id="PS1159_v2.g12667.t1">
    <property type="protein sequence ID" value="PS1159_v2.g12667.t1"/>
    <property type="gene ID" value="PS1159_v2.g12667"/>
</dbReference>